<dbReference type="Proteomes" id="UP000199501">
    <property type="component" value="Unassembled WGS sequence"/>
</dbReference>
<gene>
    <name evidence="1" type="ORF">SAMN05216174_10917</name>
</gene>
<dbReference type="Pfam" id="PF14430">
    <property type="entry name" value="Imm1"/>
    <property type="match status" value="1"/>
</dbReference>
<dbReference type="RefSeq" id="WP_175482922.1">
    <property type="nucleotide sequence ID" value="NZ_FMZZ01000009.1"/>
</dbReference>
<evidence type="ECO:0000313" key="2">
    <source>
        <dbReference type="Proteomes" id="UP000199501"/>
    </source>
</evidence>
<reference evidence="2" key="1">
    <citation type="submission" date="2016-10" db="EMBL/GenBank/DDBJ databases">
        <authorList>
            <person name="Varghese N."/>
            <person name="Submissions S."/>
        </authorList>
    </citation>
    <scope>NUCLEOTIDE SEQUENCE [LARGE SCALE GENOMIC DNA]</scope>
    <source>
        <strain evidence="2">IBRC-M 10403</strain>
    </source>
</reference>
<keyword evidence="2" id="KW-1185">Reference proteome</keyword>
<organism evidence="1 2">
    <name type="scientific">Actinokineospora iranica</name>
    <dbReference type="NCBI Taxonomy" id="1271860"/>
    <lineage>
        <taxon>Bacteria</taxon>
        <taxon>Bacillati</taxon>
        <taxon>Actinomycetota</taxon>
        <taxon>Actinomycetes</taxon>
        <taxon>Pseudonocardiales</taxon>
        <taxon>Pseudonocardiaceae</taxon>
        <taxon>Actinokineospora</taxon>
    </lineage>
</organism>
<protein>
    <submittedName>
        <fullName evidence="1">Immunity protein Imm1</fullName>
    </submittedName>
</protein>
<accession>A0A1G6T8L6</accession>
<sequence>MTTPNGDLDPTEPIFYIEDFQKDLTPLITLMERSIAKQVAGDDDDGVLWWLEHPPLDRKMVFGVRRKWGIAIWVEHNRMFFPSGGANPEDVDYFTGDGDHYPQGPHTEVPATTAIQAVSEFTTTGTRPICVEWVEYKPR</sequence>
<name>A0A1G6T8L6_9PSEU</name>
<evidence type="ECO:0000313" key="1">
    <source>
        <dbReference type="EMBL" id="SDD25204.1"/>
    </source>
</evidence>
<dbReference type="STRING" id="1271860.SAMN05216174_10917"/>
<dbReference type="EMBL" id="FMZZ01000009">
    <property type="protein sequence ID" value="SDD25204.1"/>
    <property type="molecule type" value="Genomic_DNA"/>
</dbReference>
<proteinExistence type="predicted"/>
<dbReference type="AlphaFoldDB" id="A0A1G6T8L6"/>
<dbReference type="InterPro" id="IPR025680">
    <property type="entry name" value="DddI"/>
</dbReference>